<evidence type="ECO:0008006" key="4">
    <source>
        <dbReference type="Google" id="ProtNLM"/>
    </source>
</evidence>
<sequence>MPRRAAISKTSSAKAKREIRARQKAAVSKSKSKSKAKAKAEESDLDEPTGLTSDESSSSELSDASDFEPEGDEEEEEEEEVEVISVSSGSEDEPPRKKPRSGASKKQVKRPATKASAASGKDGGADADQRWMKSDKVRGTADAGGIAIRVVNGKRITALNEELSDDDDVDLEDWQQVVGRIYPAPRTGRVPAGRISNNTLLFLKALMNPTNNDRDWFRWHEPAFRQAEKEFRDFVDVLQERMAEVDEEVPVLPAKDICHRIYRDVRFTSDKTPYKCNFAFTTSRGGRKGIWAKYHVYIEPGYSIMACGLWQPDKTLLQRLRDRILGSPGPGPLQDAISSPEFVALFGPAEPDKVKGKRQNVFGHDDELKMAPKGIDKNHPLIHLLRLRTIAVVKHFTDDQVLDPGFRNTLVDVVRVMAPFVHTLNDYIAPL</sequence>
<dbReference type="PANTHER" id="PTHR36452:SF1">
    <property type="entry name" value="DUF2461 DOMAIN-CONTAINING PROTEIN"/>
    <property type="match status" value="1"/>
</dbReference>
<evidence type="ECO:0000256" key="1">
    <source>
        <dbReference type="SAM" id="MobiDB-lite"/>
    </source>
</evidence>
<feature type="compositionally biased region" description="Low complexity" evidence="1">
    <location>
        <begin position="1"/>
        <end position="13"/>
    </location>
</feature>
<reference evidence="2" key="1">
    <citation type="journal article" date="2023" name="BMC Genomics">
        <title>Chromosome-level genome assemblies of Cutaneotrichosporon spp. (Trichosporonales, Basidiomycota) reveal imbalanced evolution between nucleotide sequences and chromosome synteny.</title>
        <authorList>
            <person name="Kobayashi Y."/>
            <person name="Kayamori A."/>
            <person name="Aoki K."/>
            <person name="Shiwa Y."/>
            <person name="Matsutani M."/>
            <person name="Fujita N."/>
            <person name="Sugita T."/>
            <person name="Iwasaki W."/>
            <person name="Tanaka N."/>
            <person name="Takashima M."/>
        </authorList>
    </citation>
    <scope>NUCLEOTIDE SEQUENCE</scope>
    <source>
        <strain evidence="2">HIS019</strain>
    </source>
</reference>
<dbReference type="InterPro" id="IPR012808">
    <property type="entry name" value="CHP02453"/>
</dbReference>
<protein>
    <recommendedName>
        <fullName evidence="4">TIGR02453 family protein</fullName>
    </recommendedName>
</protein>
<dbReference type="Proteomes" id="UP001233271">
    <property type="component" value="Chromosome 5"/>
</dbReference>
<organism evidence="2 3">
    <name type="scientific">Cutaneotrichosporon cavernicola</name>
    <dbReference type="NCBI Taxonomy" id="279322"/>
    <lineage>
        <taxon>Eukaryota</taxon>
        <taxon>Fungi</taxon>
        <taxon>Dikarya</taxon>
        <taxon>Basidiomycota</taxon>
        <taxon>Agaricomycotina</taxon>
        <taxon>Tremellomycetes</taxon>
        <taxon>Trichosporonales</taxon>
        <taxon>Trichosporonaceae</taxon>
        <taxon>Cutaneotrichosporon</taxon>
    </lineage>
</organism>
<dbReference type="EMBL" id="AP028216">
    <property type="protein sequence ID" value="BEI93415.1"/>
    <property type="molecule type" value="Genomic_DNA"/>
</dbReference>
<dbReference type="KEGG" id="ccac:CcaHIS019_0510430"/>
<evidence type="ECO:0000313" key="3">
    <source>
        <dbReference type="Proteomes" id="UP001233271"/>
    </source>
</evidence>
<proteinExistence type="predicted"/>
<keyword evidence="3" id="KW-1185">Reference proteome</keyword>
<dbReference type="NCBIfam" id="TIGR02453">
    <property type="entry name" value="TIGR02453 family protein"/>
    <property type="match status" value="1"/>
</dbReference>
<accession>A0AA48L7M2</accession>
<gene>
    <name evidence="2" type="ORF">CcaverHIS019_0510430</name>
</gene>
<evidence type="ECO:0000313" key="2">
    <source>
        <dbReference type="EMBL" id="BEI93415.1"/>
    </source>
</evidence>
<name>A0AA48L7M2_9TREE</name>
<feature type="region of interest" description="Disordered" evidence="1">
    <location>
        <begin position="1"/>
        <end position="138"/>
    </location>
</feature>
<dbReference type="Pfam" id="PF09365">
    <property type="entry name" value="DUF2461"/>
    <property type="match status" value="1"/>
</dbReference>
<feature type="compositionally biased region" description="Low complexity" evidence="1">
    <location>
        <begin position="53"/>
        <end position="62"/>
    </location>
</feature>
<feature type="compositionally biased region" description="Basic and acidic residues" evidence="1">
    <location>
        <begin position="123"/>
        <end position="138"/>
    </location>
</feature>
<dbReference type="AlphaFoldDB" id="A0AA48L7M2"/>
<dbReference type="PANTHER" id="PTHR36452">
    <property type="entry name" value="CHROMOSOME 12, WHOLE GENOME SHOTGUN SEQUENCE"/>
    <property type="match status" value="1"/>
</dbReference>
<dbReference type="RefSeq" id="XP_060458680.1">
    <property type="nucleotide sequence ID" value="XM_060602270.1"/>
</dbReference>
<feature type="compositionally biased region" description="Acidic residues" evidence="1">
    <location>
        <begin position="63"/>
        <end position="82"/>
    </location>
</feature>
<dbReference type="GeneID" id="85497285"/>